<reference evidence="1 2" key="1">
    <citation type="submission" date="2019-03" db="EMBL/GenBank/DDBJ databases">
        <title>Genomic Encyclopedia of Type Strains, Phase IV (KMG-IV): sequencing the most valuable type-strain genomes for metagenomic binning, comparative biology and taxonomic classification.</title>
        <authorList>
            <person name="Goeker M."/>
        </authorList>
    </citation>
    <scope>NUCLEOTIDE SEQUENCE [LARGE SCALE GENOMIC DNA]</scope>
    <source>
        <strain evidence="1 2">DSM 100309</strain>
    </source>
</reference>
<gene>
    <name evidence="1" type="ORF">EDC63_10833</name>
</gene>
<sequence length="299" mass="32733">MKVVIILLVLLIEGCVSTQQYKFTENTINNGCANNHTLAWCVVEYGNFTDGYANNGKEIKTTKTLNNSPGSAVMDGVASADALIRGTPGLPGIVTGTAAVIYGAANIKKDLQVKTTLTDAGFNHVCAMMPKSMAKSNSDAADQFLKIFEKGMVDALPQDYSGKLADPDSSAQFDMAKKFANITLDGNGCGRGCYLFTPRANKVQIGESIVPDWVTVKSAVIKPGDSVWTMCSPVSKFWFHKFSTNTDVPQSHGYENYPFSEKEFFQNLSAKLPDWFYLVIAKHKFFNAKVMQSGETYEF</sequence>
<accession>A0A4R3Y143</accession>
<evidence type="ECO:0000313" key="2">
    <source>
        <dbReference type="Proteomes" id="UP000295367"/>
    </source>
</evidence>
<name>A0A4R3Y143_9PROT</name>
<proteinExistence type="predicted"/>
<protein>
    <submittedName>
        <fullName evidence="1">Uncharacterized protein</fullName>
    </submittedName>
</protein>
<comment type="caution">
    <text evidence="1">The sequence shown here is derived from an EMBL/GenBank/DDBJ whole genome shotgun (WGS) entry which is preliminary data.</text>
</comment>
<evidence type="ECO:0000313" key="1">
    <source>
        <dbReference type="EMBL" id="TCV85825.1"/>
    </source>
</evidence>
<dbReference type="Proteomes" id="UP000295367">
    <property type="component" value="Unassembled WGS sequence"/>
</dbReference>
<dbReference type="EMBL" id="SMCO01000008">
    <property type="protein sequence ID" value="TCV85825.1"/>
    <property type="molecule type" value="Genomic_DNA"/>
</dbReference>
<organism evidence="1 2">
    <name type="scientific">Sulfurirhabdus autotrophica</name>
    <dbReference type="NCBI Taxonomy" id="1706046"/>
    <lineage>
        <taxon>Bacteria</taxon>
        <taxon>Pseudomonadati</taxon>
        <taxon>Pseudomonadota</taxon>
        <taxon>Betaproteobacteria</taxon>
        <taxon>Nitrosomonadales</taxon>
        <taxon>Sulfuricellaceae</taxon>
        <taxon>Sulfurirhabdus</taxon>
    </lineage>
</organism>
<dbReference type="RefSeq" id="WP_124946546.1">
    <property type="nucleotide sequence ID" value="NZ_BHVT01000037.1"/>
</dbReference>
<keyword evidence="2" id="KW-1185">Reference proteome</keyword>
<dbReference type="AlphaFoldDB" id="A0A4R3Y143"/>